<dbReference type="STRING" id="349163.Acry_2803"/>
<dbReference type="InterPro" id="IPR028161">
    <property type="entry name" value="Met8-like"/>
</dbReference>
<sequence length="186" mass="19881">MIPIALDPRLTSLAVAGNGTLALRRYRALRAAGAEGALLFSDDPSAEAVEAAGANLRLALPDDAALAALHVLWIVDLPAEAAEALATRARAARVLVNVEDVPPFCDFHSVAEIRRGDLLLTISTAGAAPGLAGVLRRDLETRFGPEWAERVAHVRALRRAWQQEGVKMPEAARRIATLVEEEGWLA</sequence>
<dbReference type="RefSeq" id="WP_012040326.1">
    <property type="nucleotide sequence ID" value="NC_009484.1"/>
</dbReference>
<dbReference type="PANTHER" id="PTHR35330">
    <property type="entry name" value="SIROHEME BIOSYNTHESIS PROTEIN MET8"/>
    <property type="match status" value="1"/>
</dbReference>
<dbReference type="KEGG" id="acr:Acry_2803"/>
<evidence type="ECO:0000256" key="5">
    <source>
        <dbReference type="ARBA" id="ARBA00023244"/>
    </source>
</evidence>
<organism evidence="6 7">
    <name type="scientific">Acidiphilium cryptum (strain JF-5)</name>
    <dbReference type="NCBI Taxonomy" id="349163"/>
    <lineage>
        <taxon>Bacteria</taxon>
        <taxon>Pseudomonadati</taxon>
        <taxon>Pseudomonadota</taxon>
        <taxon>Alphaproteobacteria</taxon>
        <taxon>Acetobacterales</taxon>
        <taxon>Acidocellaceae</taxon>
        <taxon>Acidiphilium</taxon>
    </lineage>
</organism>
<protein>
    <recommendedName>
        <fullName evidence="2">precorrin-2 dehydrogenase</fullName>
        <ecNumber evidence="2">1.3.1.76</ecNumber>
    </recommendedName>
</protein>
<gene>
    <name evidence="6" type="ordered locus">Acry_2803</name>
</gene>
<name>A5G2B2_ACICJ</name>
<keyword evidence="3" id="KW-0560">Oxidoreductase</keyword>
<dbReference type="EMBL" id="CP000697">
    <property type="protein sequence ID" value="ABQ31994.1"/>
    <property type="molecule type" value="Genomic_DNA"/>
</dbReference>
<dbReference type="AlphaFoldDB" id="A5G2B2"/>
<comment type="pathway">
    <text evidence="1">Porphyrin-containing compound metabolism; siroheme biosynthesis; sirohydrochlorin from precorrin-2: step 1/1.</text>
</comment>
<evidence type="ECO:0000256" key="2">
    <source>
        <dbReference type="ARBA" id="ARBA00012400"/>
    </source>
</evidence>
<dbReference type="Pfam" id="PF13241">
    <property type="entry name" value="NAD_binding_7"/>
    <property type="match status" value="1"/>
</dbReference>
<evidence type="ECO:0000256" key="3">
    <source>
        <dbReference type="ARBA" id="ARBA00023002"/>
    </source>
</evidence>
<dbReference type="GO" id="GO:0004325">
    <property type="term" value="F:ferrochelatase activity"/>
    <property type="evidence" value="ECO:0007669"/>
    <property type="project" value="InterPro"/>
</dbReference>
<evidence type="ECO:0000313" key="6">
    <source>
        <dbReference type="EMBL" id="ABQ31994.1"/>
    </source>
</evidence>
<dbReference type="Gene3D" id="3.30.160.110">
    <property type="entry name" value="Siroheme synthase, domain 2"/>
    <property type="match status" value="1"/>
</dbReference>
<evidence type="ECO:0000256" key="1">
    <source>
        <dbReference type="ARBA" id="ARBA00005010"/>
    </source>
</evidence>
<proteinExistence type="predicted"/>
<dbReference type="GO" id="GO:0019354">
    <property type="term" value="P:siroheme biosynthetic process"/>
    <property type="evidence" value="ECO:0007669"/>
    <property type="project" value="UniProtKB-UniPathway"/>
</dbReference>
<dbReference type="GO" id="GO:0043115">
    <property type="term" value="F:precorrin-2 dehydrogenase activity"/>
    <property type="evidence" value="ECO:0007669"/>
    <property type="project" value="UniProtKB-EC"/>
</dbReference>
<reference evidence="6 7" key="1">
    <citation type="submission" date="2007-05" db="EMBL/GenBank/DDBJ databases">
        <title>Complete sequence of chromosome of Acidiphilium cryptum JF-5.</title>
        <authorList>
            <consortium name="US DOE Joint Genome Institute"/>
            <person name="Copeland A."/>
            <person name="Lucas S."/>
            <person name="Lapidus A."/>
            <person name="Barry K."/>
            <person name="Detter J.C."/>
            <person name="Glavina del Rio T."/>
            <person name="Hammon N."/>
            <person name="Israni S."/>
            <person name="Dalin E."/>
            <person name="Tice H."/>
            <person name="Pitluck S."/>
            <person name="Sims D."/>
            <person name="Brettin T."/>
            <person name="Bruce D."/>
            <person name="Han C."/>
            <person name="Schmutz J."/>
            <person name="Larimer F."/>
            <person name="Land M."/>
            <person name="Hauser L."/>
            <person name="Kyrpides N."/>
            <person name="Kim E."/>
            <person name="Magnuson T."/>
            <person name="Richardson P."/>
        </authorList>
    </citation>
    <scope>NUCLEOTIDE SEQUENCE [LARGE SCALE GENOMIC DNA]</scope>
    <source>
        <strain evidence="6 7">JF-5</strain>
    </source>
</reference>
<dbReference type="Proteomes" id="UP000000245">
    <property type="component" value="Chromosome"/>
</dbReference>
<evidence type="ECO:0000256" key="4">
    <source>
        <dbReference type="ARBA" id="ARBA00023027"/>
    </source>
</evidence>
<evidence type="ECO:0000313" key="7">
    <source>
        <dbReference type="Proteomes" id="UP000000245"/>
    </source>
</evidence>
<accession>A5G2B2</accession>
<dbReference type="HOGENOM" id="CLU_011276_8_1_5"/>
<dbReference type="eggNOG" id="COG1648">
    <property type="taxonomic scope" value="Bacteria"/>
</dbReference>
<dbReference type="PANTHER" id="PTHR35330:SF1">
    <property type="entry name" value="SIROHEME BIOSYNTHESIS PROTEIN MET8"/>
    <property type="match status" value="1"/>
</dbReference>
<keyword evidence="7" id="KW-1185">Reference proteome</keyword>
<dbReference type="EC" id="1.3.1.76" evidence="2"/>
<dbReference type="Gene3D" id="3.40.50.720">
    <property type="entry name" value="NAD(P)-binding Rossmann-like Domain"/>
    <property type="match status" value="1"/>
</dbReference>
<keyword evidence="5" id="KW-0627">Porphyrin biosynthesis</keyword>
<dbReference type="UniPathway" id="UPA00262">
    <property type="reaction ID" value="UER00222"/>
</dbReference>
<dbReference type="SUPFAM" id="SSF75615">
    <property type="entry name" value="Siroheme synthase middle domains-like"/>
    <property type="match status" value="1"/>
</dbReference>
<keyword evidence="4" id="KW-0520">NAD</keyword>